<feature type="region of interest" description="Disordered" evidence="1">
    <location>
        <begin position="51"/>
        <end position="120"/>
    </location>
</feature>
<dbReference type="EMBL" id="VNIM01000048">
    <property type="protein sequence ID" value="TVV73335.1"/>
    <property type="molecule type" value="Genomic_DNA"/>
</dbReference>
<keyword evidence="5" id="KW-1185">Reference proteome</keyword>
<dbReference type="Gene3D" id="2.40.160.210">
    <property type="entry name" value="Acyl-CoA thioesterase, double hotdog domain"/>
    <property type="match status" value="1"/>
</dbReference>
<dbReference type="InterPro" id="IPR049450">
    <property type="entry name" value="ACOT8-like_C"/>
</dbReference>
<dbReference type="SUPFAM" id="SSF54637">
    <property type="entry name" value="Thioesterase/thiol ester dehydrase-isomerase"/>
    <property type="match status" value="2"/>
</dbReference>
<reference evidence="4 5" key="1">
    <citation type="submission" date="2019-07" db="EMBL/GenBank/DDBJ databases">
        <title>Sphingomonas solaris sp. nov., isolated from a solar panel from Boston, Massachusetts.</title>
        <authorList>
            <person name="Tanner K."/>
            <person name="Pascual J."/>
            <person name="Mancuso C."/>
            <person name="Pereto J."/>
            <person name="Khalil A."/>
            <person name="Vilanova C."/>
        </authorList>
    </citation>
    <scope>NUCLEOTIDE SEQUENCE [LARGE SCALE GENOMIC DNA]</scope>
    <source>
        <strain evidence="4 5">R4DWN</strain>
    </source>
</reference>
<proteinExistence type="predicted"/>
<evidence type="ECO:0000256" key="1">
    <source>
        <dbReference type="SAM" id="MobiDB-lite"/>
    </source>
</evidence>
<sequence length="372" mass="40900">MLLRRKDDMGGTDAIVMPNVFRELNSGRARRELHSATRPLGETVRDAVDRFAAREDRTRRSPHRPRRRRRSCHMRAAWAGGCRPVNRRGEQHGRERPAGKHHRRSADRGRPPRLPLCPSPVVAPRMTAEAFYTREGDRYVPTGLGTSPWNPRAQMGVALAGLAVHAMEAVPSPAPMAPARLTIDILGAVPLAPVVATTRIVREGRRVQLVETELLIEGRPWLRATALRLREATSPEAATPLTRGFPDTPPPPGLSWAETKRIEGDYAVPGPGATWTRMKAQVVAGVPLTPLEAVAMIADFGSGTAPLVPLRDWTFANVDIAVHLTRRPRGEWFLIDSTSESAGNGIGLTHSRLGDREGMIGMAHQTTFLEPR</sequence>
<feature type="domain" description="Acyl-CoA thioesterase-like N-terminal HotDog" evidence="2">
    <location>
        <begin position="147"/>
        <end position="228"/>
    </location>
</feature>
<name>A0A558R1S9_9SPHN</name>
<organism evidence="4 5">
    <name type="scientific">Alterirhizorhabdus solaris</name>
    <dbReference type="NCBI Taxonomy" id="2529389"/>
    <lineage>
        <taxon>Bacteria</taxon>
        <taxon>Pseudomonadati</taxon>
        <taxon>Pseudomonadota</taxon>
        <taxon>Alphaproteobacteria</taxon>
        <taxon>Sphingomonadales</taxon>
        <taxon>Rhizorhabdaceae</taxon>
        <taxon>Alterirhizorhabdus</taxon>
    </lineage>
</organism>
<dbReference type="InterPro" id="IPR049449">
    <property type="entry name" value="TesB_ACOT8-like_N"/>
</dbReference>
<dbReference type="AlphaFoldDB" id="A0A558R1S9"/>
<evidence type="ECO:0000259" key="2">
    <source>
        <dbReference type="Pfam" id="PF13622"/>
    </source>
</evidence>
<dbReference type="InterPro" id="IPR029069">
    <property type="entry name" value="HotDog_dom_sf"/>
</dbReference>
<dbReference type="InterPro" id="IPR042171">
    <property type="entry name" value="Acyl-CoA_hotdog"/>
</dbReference>
<evidence type="ECO:0000313" key="4">
    <source>
        <dbReference type="EMBL" id="TVV73335.1"/>
    </source>
</evidence>
<evidence type="ECO:0000259" key="3">
    <source>
        <dbReference type="Pfam" id="PF20789"/>
    </source>
</evidence>
<dbReference type="Pfam" id="PF20789">
    <property type="entry name" value="4HBT_3C"/>
    <property type="match status" value="1"/>
</dbReference>
<dbReference type="OrthoDB" id="1413770at2"/>
<feature type="compositionally biased region" description="Basic and acidic residues" evidence="1">
    <location>
        <begin position="87"/>
        <end position="98"/>
    </location>
</feature>
<evidence type="ECO:0000313" key="5">
    <source>
        <dbReference type="Proteomes" id="UP000318681"/>
    </source>
</evidence>
<protein>
    <submittedName>
        <fullName evidence="4">Thioesterase family protein</fullName>
    </submittedName>
</protein>
<gene>
    <name evidence="4" type="ORF">FOY91_12400</name>
</gene>
<dbReference type="Proteomes" id="UP000318681">
    <property type="component" value="Unassembled WGS sequence"/>
</dbReference>
<comment type="caution">
    <text evidence="4">The sequence shown here is derived from an EMBL/GenBank/DDBJ whole genome shotgun (WGS) entry which is preliminary data.</text>
</comment>
<feature type="domain" description="Acyl-CoA thioesterase-like C-terminal" evidence="3">
    <location>
        <begin position="251"/>
        <end position="368"/>
    </location>
</feature>
<dbReference type="Pfam" id="PF13622">
    <property type="entry name" value="4HBT_3"/>
    <property type="match status" value="1"/>
</dbReference>
<accession>A0A558R1S9</accession>
<feature type="compositionally biased region" description="Basic residues" evidence="1">
    <location>
        <begin position="60"/>
        <end position="73"/>
    </location>
</feature>